<sequence length="102" mass="11490">MSEYENLMANISKQNELKNQGKQSLPATPELREAIAVKHNLPAEMAERLRGEDEQSLIQDAEYLSQYVKKTVPTAPLKSTEPIMKDPLTQSLQELVHDLTGQ</sequence>
<dbReference type="OrthoDB" id="1727344at2"/>
<protein>
    <recommendedName>
        <fullName evidence="4">DUF4355 domain-containing protein</fullName>
    </recommendedName>
</protein>
<dbReference type="AlphaFoldDB" id="A0A387BK91"/>
<reference evidence="2 3" key="1">
    <citation type="submission" date="2018-09" db="EMBL/GenBank/DDBJ databases">
        <title>Genome sequencing of strain 1JSPR-7.</title>
        <authorList>
            <person name="Heo J."/>
            <person name="Kim S.-J."/>
            <person name="Kwon S.-W."/>
        </authorList>
    </citation>
    <scope>NUCLEOTIDE SEQUENCE [LARGE SCALE GENOMIC DNA]</scope>
    <source>
        <strain evidence="2 3">1JSPR-7</strain>
    </source>
</reference>
<proteinExistence type="predicted"/>
<feature type="compositionally biased region" description="Polar residues" evidence="1">
    <location>
        <begin position="9"/>
        <end position="23"/>
    </location>
</feature>
<evidence type="ECO:0000256" key="1">
    <source>
        <dbReference type="SAM" id="MobiDB-lite"/>
    </source>
</evidence>
<feature type="region of interest" description="Disordered" evidence="1">
    <location>
        <begin position="1"/>
        <end position="23"/>
    </location>
</feature>
<evidence type="ECO:0000313" key="3">
    <source>
        <dbReference type="Proteomes" id="UP000269374"/>
    </source>
</evidence>
<dbReference type="Proteomes" id="UP000269374">
    <property type="component" value="Chromosome"/>
</dbReference>
<evidence type="ECO:0008006" key="4">
    <source>
        <dbReference type="Google" id="ProtNLM"/>
    </source>
</evidence>
<gene>
    <name evidence="2" type="ORF">D7I46_10495</name>
</gene>
<dbReference type="EMBL" id="CP032627">
    <property type="protein sequence ID" value="AYG01457.1"/>
    <property type="molecule type" value="Genomic_DNA"/>
</dbReference>
<name>A0A387BK91_9LACT</name>
<dbReference type="KEGG" id="lact:D7I46_10495"/>
<dbReference type="RefSeq" id="WP_120772830.1">
    <property type="nucleotide sequence ID" value="NZ_CP032627.1"/>
</dbReference>
<organism evidence="2 3">
    <name type="scientific">Lactococcus allomyrinae</name>
    <dbReference type="NCBI Taxonomy" id="2419773"/>
    <lineage>
        <taxon>Bacteria</taxon>
        <taxon>Bacillati</taxon>
        <taxon>Bacillota</taxon>
        <taxon>Bacilli</taxon>
        <taxon>Lactobacillales</taxon>
        <taxon>Streptococcaceae</taxon>
        <taxon>Lactococcus</taxon>
    </lineage>
</organism>
<keyword evidence="3" id="KW-1185">Reference proteome</keyword>
<evidence type="ECO:0000313" key="2">
    <source>
        <dbReference type="EMBL" id="AYG01457.1"/>
    </source>
</evidence>
<accession>A0A387BK91</accession>